<comment type="caution">
    <text evidence="2">The sequence shown here is derived from an EMBL/GenBank/DDBJ whole genome shotgun (WGS) entry which is preliminary data.</text>
</comment>
<dbReference type="AlphaFoldDB" id="A0A512PQN0"/>
<feature type="transmembrane region" description="Helical" evidence="1">
    <location>
        <begin position="7"/>
        <end position="30"/>
    </location>
</feature>
<dbReference type="EMBL" id="BKAM01000084">
    <property type="protein sequence ID" value="GEP73491.1"/>
    <property type="molecule type" value="Genomic_DNA"/>
</dbReference>
<protein>
    <submittedName>
        <fullName evidence="2">Membrane protein</fullName>
    </submittedName>
</protein>
<dbReference type="Pfam" id="PF11457">
    <property type="entry name" value="DUF3021"/>
    <property type="match status" value="1"/>
</dbReference>
<keyword evidence="1" id="KW-0472">Membrane</keyword>
<keyword evidence="1" id="KW-0812">Transmembrane</keyword>
<gene>
    <name evidence="2" type="ORF">LRA02_23590</name>
</gene>
<dbReference type="InterPro" id="IPR021560">
    <property type="entry name" value="DUF3021"/>
</dbReference>
<organism evidence="2 3">
    <name type="scientific">Lentilactobacillus rapi</name>
    <dbReference type="NCBI Taxonomy" id="481723"/>
    <lineage>
        <taxon>Bacteria</taxon>
        <taxon>Bacillati</taxon>
        <taxon>Bacillota</taxon>
        <taxon>Bacilli</taxon>
        <taxon>Lactobacillales</taxon>
        <taxon>Lactobacillaceae</taxon>
        <taxon>Lentilactobacillus</taxon>
    </lineage>
</organism>
<dbReference type="STRING" id="1423795.FD12_GL001641"/>
<sequence>MIKRMCIQAVIGIVSGVFIGFILSVVFASLNGATSYSPSAPAFVDKFNGSLNATIVSAILWALMGVVFTLGSLVFTETDWSIVKMTVVHLLITYFGFLPLAILAGWFPLNFVELAFFTIIFLIVYVLIYLICLIGARKQAESINRKLKQSQ</sequence>
<proteinExistence type="predicted"/>
<feature type="transmembrane region" description="Helical" evidence="1">
    <location>
        <begin position="114"/>
        <end position="136"/>
    </location>
</feature>
<keyword evidence="1" id="KW-1133">Transmembrane helix</keyword>
<feature type="transmembrane region" description="Helical" evidence="1">
    <location>
        <begin position="50"/>
        <end position="75"/>
    </location>
</feature>
<dbReference type="Proteomes" id="UP000321569">
    <property type="component" value="Unassembled WGS sequence"/>
</dbReference>
<reference evidence="2 3" key="1">
    <citation type="submission" date="2019-07" db="EMBL/GenBank/DDBJ databases">
        <title>Whole genome shotgun sequence of Lactobacillus rapi NBRC 109618.</title>
        <authorList>
            <person name="Hosoyama A."/>
            <person name="Uohara A."/>
            <person name="Ohji S."/>
            <person name="Ichikawa N."/>
        </authorList>
    </citation>
    <scope>NUCLEOTIDE SEQUENCE [LARGE SCALE GENOMIC DNA]</scope>
    <source>
        <strain evidence="2 3">NBRC 109618</strain>
    </source>
</reference>
<evidence type="ECO:0000256" key="1">
    <source>
        <dbReference type="SAM" id="Phobius"/>
    </source>
</evidence>
<accession>A0A512PQN0</accession>
<dbReference type="RefSeq" id="WP_225427369.1">
    <property type="nucleotide sequence ID" value="NZ_BKAM01000084.1"/>
</dbReference>
<feature type="transmembrane region" description="Helical" evidence="1">
    <location>
        <begin position="87"/>
        <end position="108"/>
    </location>
</feature>
<evidence type="ECO:0000313" key="2">
    <source>
        <dbReference type="EMBL" id="GEP73491.1"/>
    </source>
</evidence>
<evidence type="ECO:0000313" key="3">
    <source>
        <dbReference type="Proteomes" id="UP000321569"/>
    </source>
</evidence>
<name>A0A512PQN0_9LACO</name>